<dbReference type="InterPro" id="IPR004843">
    <property type="entry name" value="Calcineurin-like_PHP"/>
</dbReference>
<proteinExistence type="predicted"/>
<dbReference type="GO" id="GO:0016787">
    <property type="term" value="F:hydrolase activity"/>
    <property type="evidence" value="ECO:0007669"/>
    <property type="project" value="InterPro"/>
</dbReference>
<protein>
    <submittedName>
        <fullName evidence="2">Metallo-dependent phosphatase-like protein</fullName>
    </submittedName>
</protein>
<accession>A0A550C3M3</accession>
<dbReference type="InterPro" id="IPR029052">
    <property type="entry name" value="Metallo-depent_PP-like"/>
</dbReference>
<gene>
    <name evidence="2" type="ORF">BD626DRAFT_508164</name>
</gene>
<reference evidence="2 3" key="1">
    <citation type="journal article" date="2019" name="New Phytol.">
        <title>Comparative genomics reveals unique wood-decay strategies and fruiting body development in the Schizophyllaceae.</title>
        <authorList>
            <person name="Almasi E."/>
            <person name="Sahu N."/>
            <person name="Krizsan K."/>
            <person name="Balint B."/>
            <person name="Kovacs G.M."/>
            <person name="Kiss B."/>
            <person name="Cseklye J."/>
            <person name="Drula E."/>
            <person name="Henrissat B."/>
            <person name="Nagy I."/>
            <person name="Chovatia M."/>
            <person name="Adam C."/>
            <person name="LaButti K."/>
            <person name="Lipzen A."/>
            <person name="Riley R."/>
            <person name="Grigoriev I.V."/>
            <person name="Nagy L.G."/>
        </authorList>
    </citation>
    <scope>NUCLEOTIDE SEQUENCE [LARGE SCALE GENOMIC DNA]</scope>
    <source>
        <strain evidence="2 3">NL-1724</strain>
    </source>
</reference>
<evidence type="ECO:0000313" key="3">
    <source>
        <dbReference type="Proteomes" id="UP000320762"/>
    </source>
</evidence>
<sequence>MTCMKEEDATLEVYNASSPPAHIYHFDPADPSSLPPKTPGYTRFIPPGDVLLHAGDLSSYGYPSQLQLTLDWLASLPIPRNGNHDLCLDKNLTLADQRVLEEQRMCSAELKSKGIHYLEHESLTITVPSGRAWKLYGSPAAARYAIGAFQYKNAHEAQEIYDRIPADTEILLTHTPPYCVHDKTRRGVDAGCAVLARRMETLPSCRLHVFGHIHEACGASMNKEGRVSVNAALSHAHRRVYVVDLQDHS</sequence>
<dbReference type="Gene3D" id="3.60.21.10">
    <property type="match status" value="1"/>
</dbReference>
<dbReference type="SUPFAM" id="SSF56300">
    <property type="entry name" value="Metallo-dependent phosphatases"/>
    <property type="match status" value="1"/>
</dbReference>
<dbReference type="PANTHER" id="PTHR12905:SF0">
    <property type="entry name" value="CALCINEURIN-LIKE PHOSPHOESTERASE DOMAIN-CONTAINING PROTEIN"/>
    <property type="match status" value="1"/>
</dbReference>
<dbReference type="AlphaFoldDB" id="A0A550C3M3"/>
<dbReference type="PANTHER" id="PTHR12905">
    <property type="entry name" value="METALLOPHOSPHOESTERASE"/>
    <property type="match status" value="1"/>
</dbReference>
<dbReference type="Pfam" id="PF00149">
    <property type="entry name" value="Metallophos"/>
    <property type="match status" value="1"/>
</dbReference>
<keyword evidence="3" id="KW-1185">Reference proteome</keyword>
<evidence type="ECO:0000259" key="1">
    <source>
        <dbReference type="Pfam" id="PF00149"/>
    </source>
</evidence>
<evidence type="ECO:0000313" key="2">
    <source>
        <dbReference type="EMBL" id="TRM59384.1"/>
    </source>
</evidence>
<organism evidence="2 3">
    <name type="scientific">Schizophyllum amplum</name>
    <dbReference type="NCBI Taxonomy" id="97359"/>
    <lineage>
        <taxon>Eukaryota</taxon>
        <taxon>Fungi</taxon>
        <taxon>Dikarya</taxon>
        <taxon>Basidiomycota</taxon>
        <taxon>Agaricomycotina</taxon>
        <taxon>Agaricomycetes</taxon>
        <taxon>Agaricomycetidae</taxon>
        <taxon>Agaricales</taxon>
        <taxon>Schizophyllaceae</taxon>
        <taxon>Schizophyllum</taxon>
    </lineage>
</organism>
<name>A0A550C3M3_9AGAR</name>
<dbReference type="EMBL" id="VDMD01000028">
    <property type="protein sequence ID" value="TRM59384.1"/>
    <property type="molecule type" value="Genomic_DNA"/>
</dbReference>
<dbReference type="InterPro" id="IPR051693">
    <property type="entry name" value="UPF0046_metallophosphoest"/>
</dbReference>
<comment type="caution">
    <text evidence="2">The sequence shown here is derived from an EMBL/GenBank/DDBJ whole genome shotgun (WGS) entry which is preliminary data.</text>
</comment>
<dbReference type="OrthoDB" id="630188at2759"/>
<feature type="domain" description="Calcineurin-like phosphoesterase" evidence="1">
    <location>
        <begin position="47"/>
        <end position="215"/>
    </location>
</feature>
<dbReference type="Proteomes" id="UP000320762">
    <property type="component" value="Unassembled WGS sequence"/>
</dbReference>